<dbReference type="RefSeq" id="WP_115813076.1">
    <property type="nucleotide sequence ID" value="NZ_QREI01000022.1"/>
</dbReference>
<keyword evidence="2" id="KW-1185">Reference proteome</keyword>
<dbReference type="OrthoDB" id="5363652at2"/>
<comment type="caution">
    <text evidence="1">The sequence shown here is derived from an EMBL/GenBank/DDBJ whole genome shotgun (WGS) entry which is preliminary data.</text>
</comment>
<organism evidence="1 2">
    <name type="scientific">Winogradskyella pacifica</name>
    <dbReference type="NCBI Taxonomy" id="664642"/>
    <lineage>
        <taxon>Bacteria</taxon>
        <taxon>Pseudomonadati</taxon>
        <taxon>Bacteroidota</taxon>
        <taxon>Flavobacteriia</taxon>
        <taxon>Flavobacteriales</taxon>
        <taxon>Flavobacteriaceae</taxon>
        <taxon>Winogradskyella</taxon>
    </lineage>
</organism>
<proteinExistence type="predicted"/>
<gene>
    <name evidence="1" type="ORF">DFQ09_1221</name>
</gene>
<dbReference type="Pfam" id="PF07751">
    <property type="entry name" value="Abi_2"/>
    <property type="match status" value="1"/>
</dbReference>
<evidence type="ECO:0000313" key="1">
    <source>
        <dbReference type="EMBL" id="REE07075.1"/>
    </source>
</evidence>
<reference evidence="1 2" key="1">
    <citation type="submission" date="2018-07" db="EMBL/GenBank/DDBJ databases">
        <title>Genomic Encyclopedia of Type Strains, Phase III (KMG-III): the genomes of soil and plant-associated and newly described type strains.</title>
        <authorList>
            <person name="Whitman W."/>
        </authorList>
    </citation>
    <scope>NUCLEOTIDE SEQUENCE [LARGE SCALE GENOMIC DNA]</scope>
    <source>
        <strain evidence="1 2">CECT 7948</strain>
    </source>
</reference>
<protein>
    <submittedName>
        <fullName evidence="1">Abortive infection bacteriophage resistance protein</fullName>
    </submittedName>
</protein>
<dbReference type="EMBL" id="QREI01000022">
    <property type="protein sequence ID" value="REE07075.1"/>
    <property type="molecule type" value="Genomic_DNA"/>
</dbReference>
<dbReference type="AlphaFoldDB" id="A0A3D9LIJ2"/>
<sequence length="290" mass="34526">MGKKATTAKEQIVVLKERGMIFDCGEEKAEEILLDIGYYRLGFYWFPFEIDKDHNLEKGTLFSNIINLYYLDVDLRNVLLKYLKRIEVNFRTKIIYYTSNKHKEDPIWYSNPKIMARWFINNLDTKLYTDKFKDENKQIKLHHIKHRNDIYAPTWKTFEFLTFGAIVTVFNALKSEELKKEISKLYGLNNLNTFINFIHTIKFIRNICAHAGVLYDLNFPQGIYKIPRTKFNDNNNQSLDAGIKTISFILKNISEERHNEMNIEINKLFKEYENNETIKLIITDKIGYKM</sequence>
<dbReference type="InterPro" id="IPR011664">
    <property type="entry name" value="Abi_system_AbiD/AbiF-like"/>
</dbReference>
<evidence type="ECO:0000313" key="2">
    <source>
        <dbReference type="Proteomes" id="UP000256919"/>
    </source>
</evidence>
<accession>A0A3D9LIJ2</accession>
<name>A0A3D9LIJ2_9FLAO</name>
<dbReference type="Proteomes" id="UP000256919">
    <property type="component" value="Unassembled WGS sequence"/>
</dbReference>